<dbReference type="AlphaFoldDB" id="A0A0F9E8W6"/>
<comment type="caution">
    <text evidence="1">The sequence shown here is derived from an EMBL/GenBank/DDBJ whole genome shotgun (WGS) entry which is preliminary data.</text>
</comment>
<protein>
    <submittedName>
        <fullName evidence="1">Uncharacterized protein</fullName>
    </submittedName>
</protein>
<accession>A0A0F9E8W6</accession>
<proteinExistence type="predicted"/>
<gene>
    <name evidence="1" type="ORF">LCGC14_2454720</name>
</gene>
<reference evidence="1" key="1">
    <citation type="journal article" date="2015" name="Nature">
        <title>Complex archaea that bridge the gap between prokaryotes and eukaryotes.</title>
        <authorList>
            <person name="Spang A."/>
            <person name="Saw J.H."/>
            <person name="Jorgensen S.L."/>
            <person name="Zaremba-Niedzwiedzka K."/>
            <person name="Martijn J."/>
            <person name="Lind A.E."/>
            <person name="van Eijk R."/>
            <person name="Schleper C."/>
            <person name="Guy L."/>
            <person name="Ettema T.J."/>
        </authorList>
    </citation>
    <scope>NUCLEOTIDE SEQUENCE</scope>
</reference>
<sequence length="115" mass="13096">MFTIDEYTGVRGIYDFKCKGCGKVFELIVAMGTDTVNYLNCCRVGVAEKIYSPPTAGDATMIDNERFSDAMGINPNQLPAFMKQFPGSEYNSEGQLKIKNREHKKLEMRRRGYYD</sequence>
<dbReference type="EMBL" id="LAZR01038070">
    <property type="protein sequence ID" value="KKL20513.1"/>
    <property type="molecule type" value="Genomic_DNA"/>
</dbReference>
<evidence type="ECO:0000313" key="1">
    <source>
        <dbReference type="EMBL" id="KKL20513.1"/>
    </source>
</evidence>
<name>A0A0F9E8W6_9ZZZZ</name>
<organism evidence="1">
    <name type="scientific">marine sediment metagenome</name>
    <dbReference type="NCBI Taxonomy" id="412755"/>
    <lineage>
        <taxon>unclassified sequences</taxon>
        <taxon>metagenomes</taxon>
        <taxon>ecological metagenomes</taxon>
    </lineage>
</organism>